<feature type="compositionally biased region" description="Polar residues" evidence="1">
    <location>
        <begin position="423"/>
        <end position="432"/>
    </location>
</feature>
<feature type="compositionally biased region" description="Acidic residues" evidence="1">
    <location>
        <begin position="447"/>
        <end position="463"/>
    </location>
</feature>
<feature type="compositionally biased region" description="Acidic residues" evidence="1">
    <location>
        <begin position="111"/>
        <end position="123"/>
    </location>
</feature>
<evidence type="ECO:0000256" key="1">
    <source>
        <dbReference type="SAM" id="MobiDB-lite"/>
    </source>
</evidence>
<feature type="compositionally biased region" description="Acidic residues" evidence="1">
    <location>
        <begin position="389"/>
        <end position="406"/>
    </location>
</feature>
<feature type="compositionally biased region" description="Polar residues" evidence="1">
    <location>
        <begin position="865"/>
        <end position="881"/>
    </location>
</feature>
<feature type="compositionally biased region" description="Low complexity" evidence="1">
    <location>
        <begin position="941"/>
        <end position="953"/>
    </location>
</feature>
<dbReference type="GeneID" id="37031410"/>
<reference evidence="2 3" key="1">
    <citation type="journal article" date="2018" name="Mol. Biol. Evol.">
        <title>Broad Genomic Sampling Reveals a Smut Pathogenic Ancestry of the Fungal Clade Ustilaginomycotina.</title>
        <authorList>
            <person name="Kijpornyongpan T."/>
            <person name="Mondo S.J."/>
            <person name="Barry K."/>
            <person name="Sandor L."/>
            <person name="Lee J."/>
            <person name="Lipzen A."/>
            <person name="Pangilinan J."/>
            <person name="LaButti K."/>
            <person name="Hainaut M."/>
            <person name="Henrissat B."/>
            <person name="Grigoriev I.V."/>
            <person name="Spatafora J.W."/>
            <person name="Aime M.C."/>
        </authorList>
    </citation>
    <scope>NUCLEOTIDE SEQUENCE [LARGE SCALE GENOMIC DNA]</scope>
    <source>
        <strain evidence="2 3">MCA 5214</strain>
    </source>
</reference>
<feature type="compositionally biased region" description="Polar residues" evidence="1">
    <location>
        <begin position="576"/>
        <end position="586"/>
    </location>
</feature>
<accession>A0A316URU2</accession>
<sequence>MPRAGLTDHPRFGPSHRPPSERRLASSPTHSGASSPVPSIQGFQRQIIPSPQQAASTSRHSKQPSPSAAIMSSSQGPKRIPLPGRSRRPKSSNRKVSRPERKASVRKESYDLDEDEAADDDVDAALKDDSDLSDAPSLPSPSTNDLEHSDSDGEMAAKLQAAGDGESLLGSGESGDEQEDDEERFIVAETKAKARNSMRARQRARRASVRNHGEGSSNGVNGGEGDDVDNLSDIGSMSPDTMRLLGLSTIGDELLQEQTGFHSDSEPSFTDFFASDDEGLQAADDEGANAMTTDDDELTSDDDDEEDDDISDIEDTLMGIDEPFLAHVGAVNGAPQTAEQLQAAMEAGAQIAAQDIPLLVIEDLDGRLIYARAGDGEAVFGSDGEFEFVDESSSDDDSDDEVDDLGLDARDPRWAATAAEWETQGQGSSSGMTRLPASRAASRDADVFEDDGDTTDELPDEEMPFPRLLVGSVDPRGGRTSRRARALAAQMRRLSPNTAGASSSKVAEEVGTNPSNPQEGNATSPSRPSPSTAAVPPATPSNGDARESPDARPAMGSFMPSSTKSVHRAVIDGSRQAASPFTSKYSLQRKGLAGKRRPRRSALEAPGQSVASKRARRDDTSEAPSSPEVRSAPLAMDLDDVVDGSMLWRSSDSSDEEQDSDAASESTAAADGVTSRSRRSSTTSGAPSGYAMTSSAFSRWRKIPMGAFRDQQQSRAGGGGAGPSTTPAPPQPMMGNFLLQRVGRNSNRQEDHHHSPFRRTGSLGSSLHMVVPSPHAEGDRRSMVVSPVLWPVRGGGSNGNVQQTPGASSSNAIASGSAAVAATPHGKLTKKEKREKKARRAAQRAAARADKQRLQVEHIFGENEAGTSALASAPSTPTVGGTSALAAAPALQAPPSLSPSSAMPKLSLTEASPRASPAPRDDQQQQQASGAAISTAPATSQHQHQQLGLQPQQKIDLSLPGNTPPTRAVAGNGPVPSLPSSTFGGPMTSPLFGGLFAPLNMSAQDENDLESQGGPGGAEALRI</sequence>
<feature type="region of interest" description="Disordered" evidence="1">
    <location>
        <begin position="1003"/>
        <end position="1023"/>
    </location>
</feature>
<feature type="compositionally biased region" description="Basic residues" evidence="1">
    <location>
        <begin position="193"/>
        <end position="209"/>
    </location>
</feature>
<evidence type="ECO:0000313" key="2">
    <source>
        <dbReference type="EMBL" id="PWN26593.1"/>
    </source>
</evidence>
<protein>
    <submittedName>
        <fullName evidence="2">Uncharacterized protein</fullName>
    </submittedName>
</protein>
<keyword evidence="3" id="KW-1185">Reference proteome</keyword>
<dbReference type="OrthoDB" id="3364971at2759"/>
<organism evidence="2 3">
    <name type="scientific">Jaminaea rosea</name>
    <dbReference type="NCBI Taxonomy" id="1569628"/>
    <lineage>
        <taxon>Eukaryota</taxon>
        <taxon>Fungi</taxon>
        <taxon>Dikarya</taxon>
        <taxon>Basidiomycota</taxon>
        <taxon>Ustilaginomycotina</taxon>
        <taxon>Exobasidiomycetes</taxon>
        <taxon>Microstromatales</taxon>
        <taxon>Microstromatales incertae sedis</taxon>
        <taxon>Jaminaea</taxon>
    </lineage>
</organism>
<feature type="compositionally biased region" description="Basic and acidic residues" evidence="1">
    <location>
        <begin position="1"/>
        <end position="11"/>
    </location>
</feature>
<dbReference type="RefSeq" id="XP_025361205.1">
    <property type="nucleotide sequence ID" value="XM_025509587.1"/>
</dbReference>
<dbReference type="STRING" id="1569628.A0A316URU2"/>
<feature type="compositionally biased region" description="Basic and acidic residues" evidence="1">
    <location>
        <begin position="97"/>
        <end position="110"/>
    </location>
</feature>
<feature type="region of interest" description="Disordered" evidence="1">
    <location>
        <begin position="389"/>
        <end position="782"/>
    </location>
</feature>
<feature type="compositionally biased region" description="Low complexity" evidence="1">
    <location>
        <begin position="883"/>
        <end position="908"/>
    </location>
</feature>
<dbReference type="AlphaFoldDB" id="A0A316URU2"/>
<feature type="compositionally biased region" description="Low complexity" evidence="1">
    <location>
        <begin position="807"/>
        <end position="822"/>
    </location>
</feature>
<proteinExistence type="predicted"/>
<feature type="compositionally biased region" description="Low complexity" evidence="1">
    <location>
        <begin position="522"/>
        <end position="536"/>
    </location>
</feature>
<feature type="compositionally biased region" description="Acidic residues" evidence="1">
    <location>
        <begin position="653"/>
        <end position="662"/>
    </location>
</feature>
<feature type="region of interest" description="Disordered" evidence="1">
    <location>
        <begin position="256"/>
        <end position="312"/>
    </location>
</feature>
<dbReference type="Proteomes" id="UP000245884">
    <property type="component" value="Unassembled WGS sequence"/>
</dbReference>
<feature type="compositionally biased region" description="Polar residues" evidence="1">
    <location>
        <begin position="256"/>
        <end position="268"/>
    </location>
</feature>
<feature type="compositionally biased region" description="Low complexity" evidence="1">
    <location>
        <begin position="133"/>
        <end position="142"/>
    </location>
</feature>
<gene>
    <name evidence="2" type="ORF">BDZ90DRAFT_42664</name>
</gene>
<feature type="compositionally biased region" description="Polar residues" evidence="1">
    <location>
        <begin position="26"/>
        <end position="76"/>
    </location>
</feature>
<evidence type="ECO:0000313" key="3">
    <source>
        <dbReference type="Proteomes" id="UP000245884"/>
    </source>
</evidence>
<dbReference type="EMBL" id="KZ819671">
    <property type="protein sequence ID" value="PWN26593.1"/>
    <property type="molecule type" value="Genomic_DNA"/>
</dbReference>
<feature type="region of interest" description="Disordered" evidence="1">
    <location>
        <begin position="1"/>
        <end position="237"/>
    </location>
</feature>
<name>A0A316URU2_9BASI</name>
<feature type="compositionally biased region" description="Polar residues" evidence="1">
    <location>
        <begin position="512"/>
        <end position="521"/>
    </location>
</feature>
<feature type="compositionally biased region" description="Polar residues" evidence="1">
    <location>
        <begin position="495"/>
        <end position="505"/>
    </location>
</feature>
<feature type="compositionally biased region" description="Acidic residues" evidence="1">
    <location>
        <begin position="174"/>
        <end position="183"/>
    </location>
</feature>
<feature type="compositionally biased region" description="Basic residues" evidence="1">
    <location>
        <begin position="85"/>
        <end position="96"/>
    </location>
</feature>
<feature type="compositionally biased region" description="Basic and acidic residues" evidence="1">
    <location>
        <begin position="847"/>
        <end position="861"/>
    </location>
</feature>
<feature type="compositionally biased region" description="Acidic residues" evidence="1">
    <location>
        <begin position="274"/>
        <end position="312"/>
    </location>
</feature>
<feature type="compositionally biased region" description="Basic residues" evidence="1">
    <location>
        <begin position="827"/>
        <end position="842"/>
    </location>
</feature>
<feature type="region of interest" description="Disordered" evidence="1">
    <location>
        <begin position="795"/>
        <end position="986"/>
    </location>
</feature>
<feature type="compositionally biased region" description="Low complexity" evidence="1">
    <location>
        <begin position="663"/>
        <end position="684"/>
    </location>
</feature>